<dbReference type="EMBL" id="KQ964272">
    <property type="protein sequence ID" value="KXJ85942.1"/>
    <property type="molecule type" value="Genomic_DNA"/>
</dbReference>
<organism evidence="2 3">
    <name type="scientific">Microdochium bolleyi</name>
    <dbReference type="NCBI Taxonomy" id="196109"/>
    <lineage>
        <taxon>Eukaryota</taxon>
        <taxon>Fungi</taxon>
        <taxon>Dikarya</taxon>
        <taxon>Ascomycota</taxon>
        <taxon>Pezizomycotina</taxon>
        <taxon>Sordariomycetes</taxon>
        <taxon>Xylariomycetidae</taxon>
        <taxon>Xylariales</taxon>
        <taxon>Microdochiaceae</taxon>
        <taxon>Microdochium</taxon>
    </lineage>
</organism>
<feature type="compositionally biased region" description="Low complexity" evidence="1">
    <location>
        <begin position="7"/>
        <end position="17"/>
    </location>
</feature>
<keyword evidence="3" id="KW-1185">Reference proteome</keyword>
<accession>A0A136ILV5</accession>
<feature type="compositionally biased region" description="Low complexity" evidence="1">
    <location>
        <begin position="134"/>
        <end position="145"/>
    </location>
</feature>
<evidence type="ECO:0000256" key="1">
    <source>
        <dbReference type="SAM" id="MobiDB-lite"/>
    </source>
</evidence>
<feature type="region of interest" description="Disordered" evidence="1">
    <location>
        <begin position="134"/>
        <end position="155"/>
    </location>
</feature>
<gene>
    <name evidence="2" type="ORF">Micbo1qcDRAFT_168943</name>
</gene>
<evidence type="ECO:0000313" key="2">
    <source>
        <dbReference type="EMBL" id="KXJ85942.1"/>
    </source>
</evidence>
<protein>
    <submittedName>
        <fullName evidence="2">Uncharacterized protein</fullName>
    </submittedName>
</protein>
<name>A0A136ILV5_9PEZI</name>
<dbReference type="Proteomes" id="UP000070501">
    <property type="component" value="Unassembled WGS sequence"/>
</dbReference>
<evidence type="ECO:0000313" key="3">
    <source>
        <dbReference type="Proteomes" id="UP000070501"/>
    </source>
</evidence>
<reference evidence="3" key="1">
    <citation type="submission" date="2016-02" db="EMBL/GenBank/DDBJ databases">
        <title>Draft genome sequence of Microdochium bolleyi, a fungal endophyte of beachgrass.</title>
        <authorList>
            <consortium name="DOE Joint Genome Institute"/>
            <person name="David A.S."/>
            <person name="May G."/>
            <person name="Haridas S."/>
            <person name="Lim J."/>
            <person name="Wang M."/>
            <person name="Labutti K."/>
            <person name="Lipzen A."/>
            <person name="Barry K."/>
            <person name="Grigoriev I.V."/>
        </authorList>
    </citation>
    <scope>NUCLEOTIDE SEQUENCE [LARGE SCALE GENOMIC DNA]</scope>
    <source>
        <strain evidence="3">J235TASD1</strain>
    </source>
</reference>
<proteinExistence type="predicted"/>
<dbReference type="InParanoid" id="A0A136ILV5"/>
<dbReference type="AlphaFoldDB" id="A0A136ILV5"/>
<sequence>MRLCMGRPLPLLRPQPRSQRRTVKHLPSQNPGGPRCWQRPDAPRNHGLDKCRVALLGIKQQLDQPTPARTSATECTASCLLLTLLPHGVAGLEASSLVSSLIYCVGSRPGSGQAEPRPGSQARVKRSDGVWAAGGHAAGADHAPGFRPLEPGILG</sequence>
<feature type="region of interest" description="Disordered" evidence="1">
    <location>
        <begin position="1"/>
        <end position="43"/>
    </location>
</feature>